<evidence type="ECO:0000256" key="4">
    <source>
        <dbReference type="ARBA" id="ARBA00022989"/>
    </source>
</evidence>
<evidence type="ECO:0000256" key="2">
    <source>
        <dbReference type="ARBA" id="ARBA00022448"/>
    </source>
</evidence>
<feature type="region of interest" description="Disordered" evidence="6">
    <location>
        <begin position="1"/>
        <end position="28"/>
    </location>
</feature>
<keyword evidence="4 7" id="KW-1133">Transmembrane helix</keyword>
<dbReference type="GO" id="GO:0016020">
    <property type="term" value="C:membrane"/>
    <property type="evidence" value="ECO:0007669"/>
    <property type="project" value="UniProtKB-SubCell"/>
</dbReference>
<organism evidence="8 9">
    <name type="scientific">Psilocybe cf. subviscida</name>
    <dbReference type="NCBI Taxonomy" id="2480587"/>
    <lineage>
        <taxon>Eukaryota</taxon>
        <taxon>Fungi</taxon>
        <taxon>Dikarya</taxon>
        <taxon>Basidiomycota</taxon>
        <taxon>Agaricomycotina</taxon>
        <taxon>Agaricomycetes</taxon>
        <taxon>Agaricomycetidae</taxon>
        <taxon>Agaricales</taxon>
        <taxon>Agaricineae</taxon>
        <taxon>Strophariaceae</taxon>
        <taxon>Psilocybe</taxon>
    </lineage>
</organism>
<keyword evidence="3 7" id="KW-0812">Transmembrane</keyword>
<evidence type="ECO:0000313" key="9">
    <source>
        <dbReference type="Proteomes" id="UP000567179"/>
    </source>
</evidence>
<dbReference type="InterPro" id="IPR036259">
    <property type="entry name" value="MFS_trans_sf"/>
</dbReference>
<dbReference type="Gene3D" id="1.20.1250.20">
    <property type="entry name" value="MFS general substrate transporter like domains"/>
    <property type="match status" value="1"/>
</dbReference>
<dbReference type="PANTHER" id="PTHR43791">
    <property type="entry name" value="PERMEASE-RELATED"/>
    <property type="match status" value="1"/>
</dbReference>
<keyword evidence="5 7" id="KW-0472">Membrane</keyword>
<feature type="transmembrane region" description="Helical" evidence="7">
    <location>
        <begin position="86"/>
        <end position="107"/>
    </location>
</feature>
<proteinExistence type="predicted"/>
<dbReference type="OrthoDB" id="2985014at2759"/>
<feature type="compositionally biased region" description="Polar residues" evidence="6">
    <location>
        <begin position="12"/>
        <end position="23"/>
    </location>
</feature>
<evidence type="ECO:0000256" key="1">
    <source>
        <dbReference type="ARBA" id="ARBA00004141"/>
    </source>
</evidence>
<feature type="compositionally biased region" description="Basic and acidic residues" evidence="6">
    <location>
        <begin position="1"/>
        <end position="11"/>
    </location>
</feature>
<accession>A0A8H5BEN8</accession>
<dbReference type="SUPFAM" id="SSF103473">
    <property type="entry name" value="MFS general substrate transporter"/>
    <property type="match status" value="1"/>
</dbReference>
<comment type="caution">
    <text evidence="8">The sequence shown here is derived from an EMBL/GenBank/DDBJ whole genome shotgun (WGS) entry which is preliminary data.</text>
</comment>
<evidence type="ECO:0008006" key="10">
    <source>
        <dbReference type="Google" id="ProtNLM"/>
    </source>
</evidence>
<protein>
    <recommendedName>
        <fullName evidence="10">Major facilitator superfamily (MFS) profile domain-containing protein</fullName>
    </recommendedName>
</protein>
<dbReference type="Proteomes" id="UP000567179">
    <property type="component" value="Unassembled WGS sequence"/>
</dbReference>
<feature type="transmembrane region" description="Helical" evidence="7">
    <location>
        <begin position="119"/>
        <end position="138"/>
    </location>
</feature>
<reference evidence="8 9" key="1">
    <citation type="journal article" date="2020" name="ISME J.">
        <title>Uncovering the hidden diversity of litter-decomposition mechanisms in mushroom-forming fungi.</title>
        <authorList>
            <person name="Floudas D."/>
            <person name="Bentzer J."/>
            <person name="Ahren D."/>
            <person name="Johansson T."/>
            <person name="Persson P."/>
            <person name="Tunlid A."/>
        </authorList>
    </citation>
    <scope>NUCLEOTIDE SEQUENCE [LARGE SCALE GENOMIC DNA]</scope>
    <source>
        <strain evidence="8 9">CBS 101986</strain>
    </source>
</reference>
<evidence type="ECO:0000313" key="8">
    <source>
        <dbReference type="EMBL" id="KAF5321693.1"/>
    </source>
</evidence>
<keyword evidence="2" id="KW-0813">Transport</keyword>
<evidence type="ECO:0000256" key="3">
    <source>
        <dbReference type="ARBA" id="ARBA00022692"/>
    </source>
</evidence>
<evidence type="ECO:0000256" key="7">
    <source>
        <dbReference type="SAM" id="Phobius"/>
    </source>
</evidence>
<evidence type="ECO:0000256" key="5">
    <source>
        <dbReference type="ARBA" id="ARBA00023136"/>
    </source>
</evidence>
<dbReference type="PANTHER" id="PTHR43791:SF6">
    <property type="entry name" value="TRANSPORTER, PUTATIVE (AFU_ORTHOLOGUE AFUA_1G16690)-RELATED"/>
    <property type="match status" value="1"/>
</dbReference>
<dbReference type="EMBL" id="JAACJJ010000028">
    <property type="protein sequence ID" value="KAF5321693.1"/>
    <property type="molecule type" value="Genomic_DNA"/>
</dbReference>
<dbReference type="GO" id="GO:0022857">
    <property type="term" value="F:transmembrane transporter activity"/>
    <property type="evidence" value="ECO:0007669"/>
    <property type="project" value="TreeGrafter"/>
</dbReference>
<comment type="subcellular location">
    <subcellularLocation>
        <location evidence="1">Membrane</location>
        <topology evidence="1">Multi-pass membrane protein</topology>
    </subcellularLocation>
</comment>
<evidence type="ECO:0000256" key="6">
    <source>
        <dbReference type="SAM" id="MobiDB-lite"/>
    </source>
</evidence>
<keyword evidence="9" id="KW-1185">Reference proteome</keyword>
<dbReference type="AlphaFoldDB" id="A0A8H5BEN8"/>
<gene>
    <name evidence="8" type="ORF">D9619_000309</name>
</gene>
<sequence>MASTDLEKSEKTSIQYQHSTSSAGLPDDVDAQFGGTEARKALEKKLLRKIDLRMSVLIVIYILNYIDRNNAGAARLRGFEADLGLHGTEFATLLSILYVGYIIMQVPSNMFLNYIGKPSFYLPACMIVWGAISCLTGVTHKYVCAILPLFDHIPFWDLQPITMSA</sequence>
<name>A0A8H5BEN8_9AGAR</name>